<dbReference type="EMBL" id="OM393711">
    <property type="protein sequence ID" value="WAJ60471.1"/>
    <property type="molecule type" value="Genomic_DNA"/>
</dbReference>
<gene>
    <name evidence="20" type="primary">ND2</name>
</gene>
<dbReference type="Pfam" id="PF00361">
    <property type="entry name" value="Proton_antipo_M"/>
    <property type="match status" value="2"/>
</dbReference>
<evidence type="ECO:0000259" key="19">
    <source>
        <dbReference type="Pfam" id="PF00361"/>
    </source>
</evidence>
<keyword evidence="14 18" id="KW-0830">Ubiquinone</keyword>
<dbReference type="RefSeq" id="YP_010596252.1">
    <property type="nucleotide sequence ID" value="NC_069628.1"/>
</dbReference>
<evidence type="ECO:0000313" key="20">
    <source>
        <dbReference type="EMBL" id="WAJ60471.1"/>
    </source>
</evidence>
<keyword evidence="15 18" id="KW-0496">Mitochondrion</keyword>
<dbReference type="CTD" id="4536"/>
<keyword evidence="10 18" id="KW-1278">Translocase</keyword>
<evidence type="ECO:0000256" key="2">
    <source>
        <dbReference type="ARBA" id="ARBA00004448"/>
    </source>
</evidence>
<comment type="function">
    <text evidence="1">Core subunit of the mitochondrial membrane respiratory chain NADH dehydrogenase (Complex I) that is believed to belong to the minimal assembly required for catalysis. Complex I functions in the transfer of electrons from NADH to the respiratory chain. The immediate electron acceptor for the enzyme is believed to be ubiquinone.</text>
</comment>
<comment type="subcellular location">
    <subcellularLocation>
        <location evidence="2 18">Mitochondrion inner membrane</location>
        <topology evidence="2 18">Multi-pass membrane protein</topology>
    </subcellularLocation>
</comment>
<evidence type="ECO:0000256" key="9">
    <source>
        <dbReference type="ARBA" id="ARBA00022792"/>
    </source>
</evidence>
<evidence type="ECO:0000256" key="17">
    <source>
        <dbReference type="ARBA" id="ARBA00049551"/>
    </source>
</evidence>
<keyword evidence="7 18" id="KW-0679">Respiratory chain</keyword>
<evidence type="ECO:0000256" key="7">
    <source>
        <dbReference type="ARBA" id="ARBA00022660"/>
    </source>
</evidence>
<keyword evidence="11 18" id="KW-0249">Electron transport</keyword>
<sequence>MKMNLTKMFFLGFMMIGVMLCLCSNNWLFIWCGVELSLISFLPMIHSKMIVSSESAMKYFLVQSVSSSVLVLGIMGMVLMMIKYDLIILFSILMKMGVAPFHLWLLSVVEGLEMLTMTLMFTLSKVAPLMMLTLVSFSISLVILLTLTIGATLGLNQNSNRKIITYSSIFNMGLILISIKNNFVWIYYLIIYSILISSLIFIMFKMNMFYVNQMILTELVPSNKMTLWVTLLSMGGMPPFLGFSIKLIVIEFAINNHMTFNLVMIILFSLLVMFFYLRMTYLSLMFFCSSSKWTLMKMSSMSFIFMIMNVLTLPVILTSKIFN</sequence>
<evidence type="ECO:0000256" key="12">
    <source>
        <dbReference type="ARBA" id="ARBA00022989"/>
    </source>
</evidence>
<dbReference type="InterPro" id="IPR003917">
    <property type="entry name" value="NADH_UbQ_OxRdtase_chain2"/>
</dbReference>
<organism evidence="20">
    <name type="scientific">Alnetoidia dujuanensis</name>
    <dbReference type="NCBI Taxonomy" id="3003389"/>
    <lineage>
        <taxon>Eukaryota</taxon>
        <taxon>Metazoa</taxon>
        <taxon>Ecdysozoa</taxon>
        <taxon>Arthropoda</taxon>
        <taxon>Hexapoda</taxon>
        <taxon>Insecta</taxon>
        <taxon>Pterygota</taxon>
        <taxon>Neoptera</taxon>
        <taxon>Paraneoptera</taxon>
        <taxon>Hemiptera</taxon>
        <taxon>Auchenorrhyncha</taxon>
        <taxon>Membracoidea</taxon>
        <taxon>Cicadellidae</taxon>
        <taxon>Typhlocybinae</taxon>
        <taxon>Erythroneurini</taxon>
        <taxon>Alnetoidia</taxon>
    </lineage>
</organism>
<dbReference type="GO" id="GO:0006120">
    <property type="term" value="P:mitochondrial electron transport, NADH to ubiquinone"/>
    <property type="evidence" value="ECO:0007669"/>
    <property type="project" value="InterPro"/>
</dbReference>
<evidence type="ECO:0000256" key="14">
    <source>
        <dbReference type="ARBA" id="ARBA00023075"/>
    </source>
</evidence>
<dbReference type="InterPro" id="IPR050175">
    <property type="entry name" value="Complex_I_Subunit_2"/>
</dbReference>
<evidence type="ECO:0000256" key="6">
    <source>
        <dbReference type="ARBA" id="ARBA00022448"/>
    </source>
</evidence>
<dbReference type="EC" id="7.1.1.2" evidence="4 18"/>
<feature type="transmembrane region" description="Helical" evidence="18">
    <location>
        <begin position="12"/>
        <end position="39"/>
    </location>
</feature>
<keyword evidence="6" id="KW-0813">Transport</keyword>
<evidence type="ECO:0000256" key="11">
    <source>
        <dbReference type="ARBA" id="ARBA00022982"/>
    </source>
</evidence>
<dbReference type="GO" id="GO:0008137">
    <property type="term" value="F:NADH dehydrogenase (ubiquinone) activity"/>
    <property type="evidence" value="ECO:0007669"/>
    <property type="project" value="UniProtKB-EC"/>
</dbReference>
<evidence type="ECO:0000256" key="3">
    <source>
        <dbReference type="ARBA" id="ARBA00007012"/>
    </source>
</evidence>
<comment type="catalytic activity">
    <reaction evidence="17 18">
        <text>a ubiquinone + NADH + 5 H(+)(in) = a ubiquinol + NAD(+) + 4 H(+)(out)</text>
        <dbReference type="Rhea" id="RHEA:29091"/>
        <dbReference type="Rhea" id="RHEA-COMP:9565"/>
        <dbReference type="Rhea" id="RHEA-COMP:9566"/>
        <dbReference type="ChEBI" id="CHEBI:15378"/>
        <dbReference type="ChEBI" id="CHEBI:16389"/>
        <dbReference type="ChEBI" id="CHEBI:17976"/>
        <dbReference type="ChEBI" id="CHEBI:57540"/>
        <dbReference type="ChEBI" id="CHEBI:57945"/>
        <dbReference type="EC" id="7.1.1.2"/>
    </reaction>
</comment>
<name>A0A9E8YC52_9HEMI</name>
<keyword evidence="8 18" id="KW-0812">Transmembrane</keyword>
<feature type="transmembrane region" description="Helical" evidence="18">
    <location>
        <begin position="86"/>
        <end position="106"/>
    </location>
</feature>
<dbReference type="GeneID" id="77606863"/>
<feature type="transmembrane region" description="Helical" evidence="18">
    <location>
        <begin position="298"/>
        <end position="317"/>
    </location>
</feature>
<evidence type="ECO:0000256" key="4">
    <source>
        <dbReference type="ARBA" id="ARBA00012944"/>
    </source>
</evidence>
<accession>A0A9E8YC52</accession>
<feature type="transmembrane region" description="Helical" evidence="18">
    <location>
        <begin position="126"/>
        <end position="151"/>
    </location>
</feature>
<dbReference type="GO" id="GO:0005743">
    <property type="term" value="C:mitochondrial inner membrane"/>
    <property type="evidence" value="ECO:0007669"/>
    <property type="project" value="UniProtKB-SubCell"/>
</dbReference>
<dbReference type="PANTHER" id="PTHR46552">
    <property type="entry name" value="NADH-UBIQUINONE OXIDOREDUCTASE CHAIN 2"/>
    <property type="match status" value="1"/>
</dbReference>
<comment type="function">
    <text evidence="18">Core subunit of the mitochondrial membrane respiratory chain NADH dehydrogenase (Complex I) which catalyzes electron transfer from NADH through the respiratory chain, using ubiquinone as an electron acceptor. Essential for the catalytic activity and assembly of complex I.</text>
</comment>
<dbReference type="PRINTS" id="PR01436">
    <property type="entry name" value="NADHDHGNASE2"/>
</dbReference>
<dbReference type="PANTHER" id="PTHR46552:SF1">
    <property type="entry name" value="NADH-UBIQUINONE OXIDOREDUCTASE CHAIN 2"/>
    <property type="match status" value="1"/>
</dbReference>
<comment type="similarity">
    <text evidence="3 18">Belongs to the complex I subunit 2 family.</text>
</comment>
<evidence type="ECO:0000256" key="1">
    <source>
        <dbReference type="ARBA" id="ARBA00003257"/>
    </source>
</evidence>
<proteinExistence type="inferred from homology"/>
<feature type="domain" description="NADH:quinone oxidoreductase/Mrp antiporter transmembrane" evidence="19">
    <location>
        <begin position="84"/>
        <end position="267"/>
    </location>
</feature>
<evidence type="ECO:0000256" key="5">
    <source>
        <dbReference type="ARBA" id="ARBA00021008"/>
    </source>
</evidence>
<evidence type="ECO:0000256" key="13">
    <source>
        <dbReference type="ARBA" id="ARBA00023027"/>
    </source>
</evidence>
<keyword evidence="9 18" id="KW-0999">Mitochondrion inner membrane</keyword>
<evidence type="ECO:0000256" key="16">
    <source>
        <dbReference type="ARBA" id="ARBA00023136"/>
    </source>
</evidence>
<evidence type="ECO:0000256" key="15">
    <source>
        <dbReference type="ARBA" id="ARBA00023128"/>
    </source>
</evidence>
<evidence type="ECO:0000256" key="8">
    <source>
        <dbReference type="ARBA" id="ARBA00022692"/>
    </source>
</evidence>
<feature type="transmembrane region" description="Helical" evidence="18">
    <location>
        <begin position="260"/>
        <end position="277"/>
    </location>
</feature>
<keyword evidence="16 18" id="KW-0472">Membrane</keyword>
<feature type="transmembrane region" description="Helical" evidence="18">
    <location>
        <begin position="185"/>
        <end position="204"/>
    </location>
</feature>
<geneLocation type="mitochondrion" evidence="20"/>
<reference evidence="20" key="1">
    <citation type="submission" date="2022-01" db="EMBL/GenBank/DDBJ databases">
        <authorList>
            <person name="Luo G."/>
        </authorList>
    </citation>
    <scope>NUCLEOTIDE SEQUENCE</scope>
</reference>
<evidence type="ECO:0000256" key="10">
    <source>
        <dbReference type="ARBA" id="ARBA00022967"/>
    </source>
</evidence>
<feature type="transmembrane region" description="Helical" evidence="18">
    <location>
        <begin position="59"/>
        <end position="79"/>
    </location>
</feature>
<keyword evidence="13 18" id="KW-0520">NAD</keyword>
<feature type="transmembrane region" description="Helical" evidence="18">
    <location>
        <begin position="225"/>
        <end position="254"/>
    </location>
</feature>
<feature type="domain" description="NADH:quinone oxidoreductase/Mrp antiporter transmembrane" evidence="19">
    <location>
        <begin position="24"/>
        <end position="80"/>
    </location>
</feature>
<protein>
    <recommendedName>
        <fullName evidence="5 18">NADH-ubiquinone oxidoreductase chain 2</fullName>
        <ecNumber evidence="4 18">7.1.1.2</ecNumber>
    </recommendedName>
</protein>
<dbReference type="InterPro" id="IPR001750">
    <property type="entry name" value="ND/Mrp_TM"/>
</dbReference>
<dbReference type="AlphaFoldDB" id="A0A9E8YC52"/>
<evidence type="ECO:0000256" key="18">
    <source>
        <dbReference type="RuleBase" id="RU003403"/>
    </source>
</evidence>
<keyword evidence="12 18" id="KW-1133">Transmembrane helix</keyword>